<dbReference type="RefSeq" id="WP_073226395.1">
    <property type="nucleotide sequence ID" value="NZ_FQUQ01000001.1"/>
</dbReference>
<reference evidence="2" key="1">
    <citation type="submission" date="2016-11" db="EMBL/GenBank/DDBJ databases">
        <authorList>
            <person name="Varghese N."/>
            <person name="Submissions S."/>
        </authorList>
    </citation>
    <scope>NUCLEOTIDE SEQUENCE [LARGE SCALE GENOMIC DNA]</scope>
    <source>
        <strain evidence="2">DSM 16990</strain>
    </source>
</reference>
<evidence type="ECO:0000313" key="1">
    <source>
        <dbReference type="EMBL" id="SHE46104.1"/>
    </source>
</evidence>
<dbReference type="SUPFAM" id="SSF52540">
    <property type="entry name" value="P-loop containing nucleoside triphosphate hydrolases"/>
    <property type="match status" value="1"/>
</dbReference>
<dbReference type="InterPro" id="IPR059206">
    <property type="entry name" value="Sll1717-like"/>
</dbReference>
<accession>A0A1M4TNY4</accession>
<protein>
    <submittedName>
        <fullName evidence="1">Uncharacterized protein</fullName>
    </submittedName>
</protein>
<dbReference type="InterPro" id="IPR027417">
    <property type="entry name" value="P-loop_NTPase"/>
</dbReference>
<proteinExistence type="predicted"/>
<gene>
    <name evidence="1" type="ORF">SAMN04488522_101262</name>
</gene>
<name>A0A1M4TNY4_9SPHI</name>
<dbReference type="Proteomes" id="UP000184287">
    <property type="component" value="Unassembled WGS sequence"/>
</dbReference>
<organism evidence="1 2">
    <name type="scientific">Pedobacter caeni</name>
    <dbReference type="NCBI Taxonomy" id="288992"/>
    <lineage>
        <taxon>Bacteria</taxon>
        <taxon>Pseudomonadati</taxon>
        <taxon>Bacteroidota</taxon>
        <taxon>Sphingobacteriia</taxon>
        <taxon>Sphingobacteriales</taxon>
        <taxon>Sphingobacteriaceae</taxon>
        <taxon>Pedobacter</taxon>
    </lineage>
</organism>
<dbReference type="EMBL" id="FQUQ01000001">
    <property type="protein sequence ID" value="SHE46104.1"/>
    <property type="molecule type" value="Genomic_DNA"/>
</dbReference>
<sequence>MANKKSKTTDKFRFKKYQEIGSPDAETDHMLETVFVEKDALVALTDMLSQRSILIGRTGSGKSAILKHIELHQERVVRIEPEAMSLRFLSNSTLLNYFKANDVNLNFFYKILWKHVFVIELLRLYFSYDKKKNDNWFKSLKEKWERKQNPKRTKALEYFQKWSEEFWVDTERRIKEIENIVQKKFEKEFGIDLNYFNGKVSSNVDDQTRIVTEVKTKAEHIITEALANDIHEIIKILQEELFIDHQQKHFIIIDDLDKEWLATDMRYELIGAMIEVIKEFQIFKGVKIIISLRDNLYQLIFSGKNHKGGQREKFKPLYADLSWSALELKEFLNKRFFLLTENLDIKTVFEKTYSKGIDGFTYMLERTFYRPRDVISYVNHAIENADNKSNFTLDILKRAEIDYSIDRLQALEDEWGENYGEIRKIFKFLYSKHNGFNVRNLKEDDFSEVYFEENPKNVFNGDLKTWVVQWQKGHLKFQDFVKNVLFMLYNFGVIGIKKDSEFPIQFFYEKNIDLDVHDIIPNSKIYVHKAFYSALKINVKELAPDSY</sequence>
<dbReference type="NCBIfam" id="NF047389">
    <property type="entry name" value="ATPase_Sll1717"/>
    <property type="match status" value="1"/>
</dbReference>
<dbReference type="OrthoDB" id="100386at2"/>
<dbReference type="AlphaFoldDB" id="A0A1M4TNY4"/>
<evidence type="ECO:0000313" key="2">
    <source>
        <dbReference type="Proteomes" id="UP000184287"/>
    </source>
</evidence>
<keyword evidence="2" id="KW-1185">Reference proteome</keyword>
<dbReference type="STRING" id="288992.SAMN04488522_101262"/>